<comment type="similarity">
    <text evidence="2 7">Belongs to the peptidase S26 family.</text>
</comment>
<comment type="subcellular location">
    <subcellularLocation>
        <location evidence="7">Membrane</location>
        <topology evidence="7">Multi-pass membrane protein</topology>
    </subcellularLocation>
</comment>
<dbReference type="EMBL" id="AP018161">
    <property type="protein sequence ID" value="BBA85150.1"/>
    <property type="molecule type" value="Genomic_DNA"/>
</dbReference>
<feature type="domain" description="Peptidase S26" evidence="8">
    <location>
        <begin position="58"/>
        <end position="251"/>
    </location>
</feature>
<dbReference type="PANTHER" id="PTHR43390">
    <property type="entry name" value="SIGNAL PEPTIDASE I"/>
    <property type="match status" value="1"/>
</dbReference>
<dbReference type="InterPro" id="IPR019533">
    <property type="entry name" value="Peptidase_S26"/>
</dbReference>
<dbReference type="Gene3D" id="2.10.109.10">
    <property type="entry name" value="Umud Fragment, subunit A"/>
    <property type="match status" value="1"/>
</dbReference>
<feature type="transmembrane region" description="Helical" evidence="7">
    <location>
        <begin position="12"/>
        <end position="36"/>
    </location>
</feature>
<dbReference type="EC" id="3.4.21.89" evidence="3 7"/>
<keyword evidence="7" id="KW-0812">Transmembrane</keyword>
<dbReference type="NCBIfam" id="TIGR02227">
    <property type="entry name" value="sigpep_I_bact"/>
    <property type="match status" value="1"/>
</dbReference>
<dbReference type="Pfam" id="PF10502">
    <property type="entry name" value="Peptidase_S26"/>
    <property type="match status" value="1"/>
</dbReference>
<evidence type="ECO:0000256" key="3">
    <source>
        <dbReference type="ARBA" id="ARBA00013208"/>
    </source>
</evidence>
<dbReference type="OrthoDB" id="9815782at2"/>
<protein>
    <recommendedName>
        <fullName evidence="4 7">Signal peptidase I</fullName>
        <ecNumber evidence="3 7">3.4.21.89</ecNumber>
    </recommendedName>
</protein>
<organism evidence="9 10">
    <name type="scientific">endosymbiont of Rhynchophorus ferrugineus</name>
    <dbReference type="NCBI Taxonomy" id="1972133"/>
    <lineage>
        <taxon>Bacteria</taxon>
        <taxon>Pseudomonadati</taxon>
        <taxon>Pseudomonadota</taxon>
        <taxon>Gammaproteobacteria</taxon>
        <taxon>Candidatus Nardonella</taxon>
    </lineage>
</organism>
<evidence type="ECO:0000256" key="6">
    <source>
        <dbReference type="PIRSR" id="PIRSR600223-1"/>
    </source>
</evidence>
<reference evidence="9 10" key="1">
    <citation type="journal article" date="2017" name="Proc. Natl. Acad. Sci. U.S.A.">
        <title>Small genome symbiont underlies cuticle hardness in beetles.</title>
        <authorList>
            <person name="Anbutsu H."/>
            <person name="Moriyama M."/>
            <person name="Nikoh N."/>
            <person name="Hosokawa T."/>
            <person name="Futahashi R."/>
            <person name="Tanahashi M."/>
            <person name="Meng X.Y."/>
            <person name="Kuriwada T."/>
            <person name="Mori N."/>
            <person name="Oshima K."/>
            <person name="Hattori M."/>
            <person name="Fujie M."/>
            <person name="Satoh N."/>
            <person name="Maeda T."/>
            <person name="Shigenobu S."/>
            <person name="Koga R."/>
            <person name="Fukatsu T."/>
        </authorList>
    </citation>
    <scope>NUCLEOTIDE SEQUENCE [LARGE SCALE GENOMIC DNA]</scope>
    <source>
        <strain evidence="9">NARRFE1</strain>
    </source>
</reference>
<evidence type="ECO:0000313" key="10">
    <source>
        <dbReference type="Proteomes" id="UP000289537"/>
    </source>
</evidence>
<gene>
    <name evidence="9" type="primary">lepB</name>
    <name evidence="9" type="ORF">NARRFE1_02150</name>
</gene>
<evidence type="ECO:0000259" key="8">
    <source>
        <dbReference type="Pfam" id="PF10502"/>
    </source>
</evidence>
<feature type="active site" evidence="6">
    <location>
        <position position="127"/>
    </location>
</feature>
<comment type="catalytic activity">
    <reaction evidence="1 7">
        <text>Cleavage of hydrophobic, N-terminal signal or leader sequences from secreted and periplasmic proteins.</text>
        <dbReference type="EC" id="3.4.21.89"/>
    </reaction>
</comment>
<keyword evidence="7" id="KW-1133">Transmembrane helix</keyword>
<feature type="active site" evidence="6">
    <location>
        <position position="83"/>
    </location>
</feature>
<name>A0A2Z5T458_9GAMM</name>
<accession>A0A2Z5T458</accession>
<evidence type="ECO:0000256" key="1">
    <source>
        <dbReference type="ARBA" id="ARBA00000677"/>
    </source>
</evidence>
<dbReference type="SUPFAM" id="SSF51306">
    <property type="entry name" value="LexA/Signal peptidase"/>
    <property type="match status" value="1"/>
</dbReference>
<keyword evidence="10" id="KW-1185">Reference proteome</keyword>
<keyword evidence="7" id="KW-0645">Protease</keyword>
<dbReference type="InterPro" id="IPR019758">
    <property type="entry name" value="Pept_S26A_signal_pept_1_CS"/>
</dbReference>
<dbReference type="InterPro" id="IPR036286">
    <property type="entry name" value="LexA/Signal_pep-like_sf"/>
</dbReference>
<dbReference type="GO" id="GO:0016020">
    <property type="term" value="C:membrane"/>
    <property type="evidence" value="ECO:0007669"/>
    <property type="project" value="UniProtKB-SubCell"/>
</dbReference>
<evidence type="ECO:0000256" key="5">
    <source>
        <dbReference type="ARBA" id="ARBA00022801"/>
    </source>
</evidence>
<evidence type="ECO:0000256" key="7">
    <source>
        <dbReference type="RuleBase" id="RU362042"/>
    </source>
</evidence>
<dbReference type="PROSITE" id="PS00761">
    <property type="entry name" value="SPASE_I_3"/>
    <property type="match status" value="1"/>
</dbReference>
<dbReference type="Proteomes" id="UP000289537">
    <property type="component" value="Chromosome"/>
</dbReference>
<proteinExistence type="inferred from homology"/>
<dbReference type="PANTHER" id="PTHR43390:SF1">
    <property type="entry name" value="CHLOROPLAST PROCESSING PEPTIDASE"/>
    <property type="match status" value="1"/>
</dbReference>
<dbReference type="CDD" id="cd06530">
    <property type="entry name" value="S26_SPase_I"/>
    <property type="match status" value="1"/>
</dbReference>
<dbReference type="GO" id="GO:0004252">
    <property type="term" value="F:serine-type endopeptidase activity"/>
    <property type="evidence" value="ECO:0007669"/>
    <property type="project" value="InterPro"/>
</dbReference>
<sequence>MINLILNINKYIFIISTIISILSIIYYIIYNIIYFYKKNNNNNTLSLRILNFIKKYMYIYIYSLILIIIKIFFYEIYYIPSNSMFPNINIGDLILVKKKNFFNKINIKRNDLIIFKFPYNNKINYIKRIIGIPNDIILYNNKEKKINFINNKKIYINYLSIKKLKDFIKNKNILKINNIKNIENLYIVKENIDGKINNILIDNDIKIKNIIKYKIPKNYYFVLGDNRDNSFDSRYWGFVNKKLIIGKVIFKIINLKLEYIKIIKNLNKIINIIWIYLQKYIY</sequence>
<evidence type="ECO:0000256" key="4">
    <source>
        <dbReference type="ARBA" id="ARBA00019232"/>
    </source>
</evidence>
<dbReference type="GO" id="GO:0009003">
    <property type="term" value="F:signal peptidase activity"/>
    <property type="evidence" value="ECO:0007669"/>
    <property type="project" value="UniProtKB-EC"/>
</dbReference>
<feature type="transmembrane region" description="Helical" evidence="7">
    <location>
        <begin position="57"/>
        <end position="79"/>
    </location>
</feature>
<dbReference type="PRINTS" id="PR00727">
    <property type="entry name" value="LEADERPTASE"/>
</dbReference>
<evidence type="ECO:0000313" key="9">
    <source>
        <dbReference type="EMBL" id="BBA85150.1"/>
    </source>
</evidence>
<evidence type="ECO:0000256" key="2">
    <source>
        <dbReference type="ARBA" id="ARBA00009370"/>
    </source>
</evidence>
<dbReference type="InterPro" id="IPR000223">
    <property type="entry name" value="Pept_S26A_signal_pept_1"/>
</dbReference>
<dbReference type="AlphaFoldDB" id="A0A2Z5T458"/>
<dbReference type="KEGG" id="eor:NARRFE1_02150"/>
<dbReference type="GO" id="GO:0006465">
    <property type="term" value="P:signal peptide processing"/>
    <property type="evidence" value="ECO:0007669"/>
    <property type="project" value="InterPro"/>
</dbReference>
<keyword evidence="5 7" id="KW-0378">Hydrolase</keyword>
<keyword evidence="7" id="KW-0472">Membrane</keyword>
<dbReference type="RefSeq" id="WP_148708497.1">
    <property type="nucleotide sequence ID" value="NZ_AP018161.1"/>
</dbReference>